<accession>A0A1F8GT62</accession>
<evidence type="ECO:0000313" key="3">
    <source>
        <dbReference type="Proteomes" id="UP000178444"/>
    </source>
</evidence>
<evidence type="ECO:0000313" key="2">
    <source>
        <dbReference type="EMBL" id="OGN27639.1"/>
    </source>
</evidence>
<protein>
    <submittedName>
        <fullName evidence="2">Uncharacterized protein</fullName>
    </submittedName>
</protein>
<name>A0A1F8GT62_9BACT</name>
<feature type="region of interest" description="Disordered" evidence="1">
    <location>
        <begin position="1"/>
        <end position="64"/>
    </location>
</feature>
<dbReference type="EMBL" id="MGKO01000008">
    <property type="protein sequence ID" value="OGN27639.1"/>
    <property type="molecule type" value="Genomic_DNA"/>
</dbReference>
<reference evidence="2 3" key="1">
    <citation type="journal article" date="2016" name="Nat. Commun.">
        <title>Thousands of microbial genomes shed light on interconnected biogeochemical processes in an aquifer system.</title>
        <authorList>
            <person name="Anantharaman K."/>
            <person name="Brown C.T."/>
            <person name="Hug L.A."/>
            <person name="Sharon I."/>
            <person name="Castelle C.J."/>
            <person name="Probst A.J."/>
            <person name="Thomas B.C."/>
            <person name="Singh A."/>
            <person name="Wilkins M.J."/>
            <person name="Karaoz U."/>
            <person name="Brodie E.L."/>
            <person name="Williams K.H."/>
            <person name="Hubbard S.S."/>
            <person name="Banfield J.F."/>
        </authorList>
    </citation>
    <scope>NUCLEOTIDE SEQUENCE [LARGE SCALE GENOMIC DNA]</scope>
</reference>
<proteinExistence type="predicted"/>
<evidence type="ECO:0000256" key="1">
    <source>
        <dbReference type="SAM" id="MobiDB-lite"/>
    </source>
</evidence>
<dbReference type="AlphaFoldDB" id="A0A1F8GT62"/>
<dbReference type="Proteomes" id="UP000178444">
    <property type="component" value="Unassembled WGS sequence"/>
</dbReference>
<gene>
    <name evidence="2" type="ORF">A2941_01465</name>
</gene>
<feature type="compositionally biased region" description="Polar residues" evidence="1">
    <location>
        <begin position="1"/>
        <end position="15"/>
    </location>
</feature>
<sequence>MENLTPAEQLQQVQQDYEKRRQNAPETEPEHESMSRVVQEQIRRHEPSFEASSHAPRSIDESMSAEALSKVQQLVAESFPPGKGLWSAIKEAKDSTDAATLDAFHAALTGKLYDELVASKQLKQVA</sequence>
<feature type="compositionally biased region" description="Basic and acidic residues" evidence="1">
    <location>
        <begin position="16"/>
        <end position="34"/>
    </location>
</feature>
<comment type="caution">
    <text evidence="2">The sequence shown here is derived from an EMBL/GenBank/DDBJ whole genome shotgun (WGS) entry which is preliminary data.</text>
</comment>
<organism evidence="2 3">
    <name type="scientific">Candidatus Yanofskybacteria bacterium RIFCSPLOWO2_01_FULL_49_17</name>
    <dbReference type="NCBI Taxonomy" id="1802700"/>
    <lineage>
        <taxon>Bacteria</taxon>
        <taxon>Candidatus Yanofskyibacteriota</taxon>
    </lineage>
</organism>